<gene>
    <name evidence="2" type="ORF">MARPO_0051s0084</name>
</gene>
<name>A0A2R6WXC4_MARPO</name>
<reference evidence="3" key="1">
    <citation type="journal article" date="2017" name="Cell">
        <title>Insights into land plant evolution garnered from the Marchantia polymorpha genome.</title>
        <authorList>
            <person name="Bowman J.L."/>
            <person name="Kohchi T."/>
            <person name="Yamato K.T."/>
            <person name="Jenkins J."/>
            <person name="Shu S."/>
            <person name="Ishizaki K."/>
            <person name="Yamaoka S."/>
            <person name="Nishihama R."/>
            <person name="Nakamura Y."/>
            <person name="Berger F."/>
            <person name="Adam C."/>
            <person name="Aki S.S."/>
            <person name="Althoff F."/>
            <person name="Araki T."/>
            <person name="Arteaga-Vazquez M.A."/>
            <person name="Balasubrmanian S."/>
            <person name="Barry K."/>
            <person name="Bauer D."/>
            <person name="Boehm C.R."/>
            <person name="Briginshaw L."/>
            <person name="Caballero-Perez J."/>
            <person name="Catarino B."/>
            <person name="Chen F."/>
            <person name="Chiyoda S."/>
            <person name="Chovatia M."/>
            <person name="Davies K.M."/>
            <person name="Delmans M."/>
            <person name="Demura T."/>
            <person name="Dierschke T."/>
            <person name="Dolan L."/>
            <person name="Dorantes-Acosta A.E."/>
            <person name="Eklund D.M."/>
            <person name="Florent S.N."/>
            <person name="Flores-Sandoval E."/>
            <person name="Fujiyama A."/>
            <person name="Fukuzawa H."/>
            <person name="Galik B."/>
            <person name="Grimanelli D."/>
            <person name="Grimwood J."/>
            <person name="Grossniklaus U."/>
            <person name="Hamada T."/>
            <person name="Haseloff J."/>
            <person name="Hetherington A.J."/>
            <person name="Higo A."/>
            <person name="Hirakawa Y."/>
            <person name="Hundley H.N."/>
            <person name="Ikeda Y."/>
            <person name="Inoue K."/>
            <person name="Inoue S.I."/>
            <person name="Ishida S."/>
            <person name="Jia Q."/>
            <person name="Kakita M."/>
            <person name="Kanazawa T."/>
            <person name="Kawai Y."/>
            <person name="Kawashima T."/>
            <person name="Kennedy M."/>
            <person name="Kinose K."/>
            <person name="Kinoshita T."/>
            <person name="Kohara Y."/>
            <person name="Koide E."/>
            <person name="Komatsu K."/>
            <person name="Kopischke S."/>
            <person name="Kubo M."/>
            <person name="Kyozuka J."/>
            <person name="Lagercrantz U."/>
            <person name="Lin S.S."/>
            <person name="Lindquist E."/>
            <person name="Lipzen A.M."/>
            <person name="Lu C.W."/>
            <person name="De Luna E."/>
            <person name="Martienssen R.A."/>
            <person name="Minamino N."/>
            <person name="Mizutani M."/>
            <person name="Mizutani M."/>
            <person name="Mochizuki N."/>
            <person name="Monte I."/>
            <person name="Mosher R."/>
            <person name="Nagasaki H."/>
            <person name="Nakagami H."/>
            <person name="Naramoto S."/>
            <person name="Nishitani K."/>
            <person name="Ohtani M."/>
            <person name="Okamoto T."/>
            <person name="Okumura M."/>
            <person name="Phillips J."/>
            <person name="Pollak B."/>
            <person name="Reinders A."/>
            <person name="Rovekamp M."/>
            <person name="Sano R."/>
            <person name="Sawa S."/>
            <person name="Schmid M.W."/>
            <person name="Shirakawa M."/>
            <person name="Solano R."/>
            <person name="Spunde A."/>
            <person name="Suetsugu N."/>
            <person name="Sugano S."/>
            <person name="Sugiyama A."/>
            <person name="Sun R."/>
            <person name="Suzuki Y."/>
            <person name="Takenaka M."/>
            <person name="Takezawa D."/>
            <person name="Tomogane H."/>
            <person name="Tsuzuki M."/>
            <person name="Ueda T."/>
            <person name="Umeda M."/>
            <person name="Ward J.M."/>
            <person name="Watanabe Y."/>
            <person name="Yazaki K."/>
            <person name="Yokoyama R."/>
            <person name="Yoshitake Y."/>
            <person name="Yotsui I."/>
            <person name="Zachgo S."/>
            <person name="Schmutz J."/>
        </authorList>
    </citation>
    <scope>NUCLEOTIDE SEQUENCE [LARGE SCALE GENOMIC DNA]</scope>
    <source>
        <strain evidence="3">Tak-1</strain>
    </source>
</reference>
<sequence length="201" mass="21997">MRLTFYRVPYKNNARLLETGHRPYSCPGPVNSAPEQNRPDLETFHETTENLARTRRPSSCSGHCRPQGPLSGGLPLGGTVLRLMRQEPPLEEPGGGRPATGTAFKSRRASWFAWASNGARKPQDKEPFARSRLEAAAAASPAVAAEVARSERARLSARAANFLSLSRSWPEKSIKWGEDQQTYSTAVVSTRVVSHGESQLA</sequence>
<organism evidence="2 3">
    <name type="scientific">Marchantia polymorpha</name>
    <name type="common">Common liverwort</name>
    <name type="synonym">Marchantia aquatica</name>
    <dbReference type="NCBI Taxonomy" id="3197"/>
    <lineage>
        <taxon>Eukaryota</taxon>
        <taxon>Viridiplantae</taxon>
        <taxon>Streptophyta</taxon>
        <taxon>Embryophyta</taxon>
        <taxon>Marchantiophyta</taxon>
        <taxon>Marchantiopsida</taxon>
        <taxon>Marchantiidae</taxon>
        <taxon>Marchantiales</taxon>
        <taxon>Marchantiaceae</taxon>
        <taxon>Marchantia</taxon>
    </lineage>
</organism>
<keyword evidence="3" id="KW-1185">Reference proteome</keyword>
<dbReference type="Gramene" id="Mp7g17470.1">
    <property type="protein sequence ID" value="Mp7g17470.1.cds"/>
    <property type="gene ID" value="Mp7g17470"/>
</dbReference>
<evidence type="ECO:0000313" key="3">
    <source>
        <dbReference type="Proteomes" id="UP000244005"/>
    </source>
</evidence>
<protein>
    <submittedName>
        <fullName evidence="2">Uncharacterized protein</fullName>
    </submittedName>
</protein>
<accession>A0A2R6WXC4</accession>
<evidence type="ECO:0000256" key="1">
    <source>
        <dbReference type="SAM" id="MobiDB-lite"/>
    </source>
</evidence>
<dbReference type="EMBL" id="KZ772723">
    <property type="protein sequence ID" value="PTQ38483.1"/>
    <property type="molecule type" value="Genomic_DNA"/>
</dbReference>
<evidence type="ECO:0000313" key="2">
    <source>
        <dbReference type="EMBL" id="PTQ38483.1"/>
    </source>
</evidence>
<dbReference type="Proteomes" id="UP000244005">
    <property type="component" value="Unassembled WGS sequence"/>
</dbReference>
<feature type="region of interest" description="Disordered" evidence="1">
    <location>
        <begin position="53"/>
        <end position="77"/>
    </location>
</feature>
<proteinExistence type="predicted"/>
<dbReference type="AlphaFoldDB" id="A0A2R6WXC4"/>